<protein>
    <submittedName>
        <fullName evidence="5">Rho guanine nucleotide exchange factor</fullName>
    </submittedName>
</protein>
<keyword evidence="6" id="KW-1185">Reference proteome</keyword>
<dbReference type="InterPro" id="IPR035899">
    <property type="entry name" value="DBL_dom_sf"/>
</dbReference>
<keyword evidence="2" id="KW-0175">Coiled coil</keyword>
<dbReference type="PANTHER" id="PTHR12877:SF15">
    <property type="entry name" value="RHO GUANINE NUCLEOTIDE EXCHANGE FACTOR 17"/>
    <property type="match status" value="1"/>
</dbReference>
<dbReference type="InterPro" id="IPR015943">
    <property type="entry name" value="WD40/YVTN_repeat-like_dom_sf"/>
</dbReference>
<evidence type="ECO:0000259" key="4">
    <source>
        <dbReference type="PROSITE" id="PS50010"/>
    </source>
</evidence>
<dbReference type="Proteomes" id="UP000037510">
    <property type="component" value="Unassembled WGS sequence"/>
</dbReference>
<dbReference type="InterPro" id="IPR011993">
    <property type="entry name" value="PH-like_dom_sf"/>
</dbReference>
<organism evidence="5 6">
    <name type="scientific">Operophtera brumata</name>
    <name type="common">Winter moth</name>
    <name type="synonym">Phalaena brumata</name>
    <dbReference type="NCBI Taxonomy" id="104452"/>
    <lineage>
        <taxon>Eukaryota</taxon>
        <taxon>Metazoa</taxon>
        <taxon>Ecdysozoa</taxon>
        <taxon>Arthropoda</taxon>
        <taxon>Hexapoda</taxon>
        <taxon>Insecta</taxon>
        <taxon>Pterygota</taxon>
        <taxon>Neoptera</taxon>
        <taxon>Endopterygota</taxon>
        <taxon>Lepidoptera</taxon>
        <taxon>Glossata</taxon>
        <taxon>Ditrysia</taxon>
        <taxon>Geometroidea</taxon>
        <taxon>Geometridae</taxon>
        <taxon>Larentiinae</taxon>
        <taxon>Operophtera</taxon>
    </lineage>
</organism>
<feature type="non-terminal residue" evidence="5">
    <location>
        <position position="572"/>
    </location>
</feature>
<dbReference type="InterPro" id="IPR039919">
    <property type="entry name" value="ARHGEF10/ARHGEF17"/>
</dbReference>
<accession>A0A0L7L6T2</accession>
<feature type="coiled-coil region" evidence="2">
    <location>
        <begin position="82"/>
        <end position="126"/>
    </location>
</feature>
<dbReference type="AlphaFoldDB" id="A0A0L7L6T2"/>
<dbReference type="Gene3D" id="1.20.900.10">
    <property type="entry name" value="Dbl homology (DH) domain"/>
    <property type="match status" value="1"/>
</dbReference>
<feature type="compositionally biased region" description="Polar residues" evidence="3">
    <location>
        <begin position="412"/>
        <end position="437"/>
    </location>
</feature>
<gene>
    <name evidence="5" type="ORF">OBRU01_14446</name>
</gene>
<dbReference type="SUPFAM" id="SSF101898">
    <property type="entry name" value="NHL repeat"/>
    <property type="match status" value="1"/>
</dbReference>
<feature type="domain" description="DH" evidence="4">
    <location>
        <begin position="24"/>
        <end position="126"/>
    </location>
</feature>
<feature type="compositionally biased region" description="Polar residues" evidence="3">
    <location>
        <begin position="361"/>
        <end position="404"/>
    </location>
</feature>
<dbReference type="Pfam" id="PF19056">
    <property type="entry name" value="WD40_2"/>
    <property type="match status" value="1"/>
</dbReference>
<dbReference type="PROSITE" id="PS50010">
    <property type="entry name" value="DH_2"/>
    <property type="match status" value="1"/>
</dbReference>
<dbReference type="STRING" id="104452.A0A0L7L6T2"/>
<dbReference type="EMBL" id="JTDY01002556">
    <property type="protein sequence ID" value="KOB71183.1"/>
    <property type="molecule type" value="Genomic_DNA"/>
</dbReference>
<feature type="non-terminal residue" evidence="5">
    <location>
        <position position="1"/>
    </location>
</feature>
<dbReference type="GO" id="GO:0005085">
    <property type="term" value="F:guanyl-nucleotide exchange factor activity"/>
    <property type="evidence" value="ECO:0007669"/>
    <property type="project" value="UniProtKB-KW"/>
</dbReference>
<feature type="region of interest" description="Disordered" evidence="3">
    <location>
        <begin position="324"/>
        <end position="437"/>
    </location>
</feature>
<name>A0A0L7L6T2_OPEBR</name>
<proteinExistence type="predicted"/>
<evidence type="ECO:0000256" key="2">
    <source>
        <dbReference type="SAM" id="Coils"/>
    </source>
</evidence>
<dbReference type="PANTHER" id="PTHR12877">
    <property type="entry name" value="RHO GUANINE NUCLEOTIDE EXCHANGE FACTOR"/>
    <property type="match status" value="1"/>
</dbReference>
<dbReference type="SUPFAM" id="SSF48065">
    <property type="entry name" value="DBL homology domain (DH-domain)"/>
    <property type="match status" value="1"/>
</dbReference>
<keyword evidence="1" id="KW-0344">Guanine-nucleotide releasing factor</keyword>
<dbReference type="GO" id="GO:0030036">
    <property type="term" value="P:actin cytoskeleton organization"/>
    <property type="evidence" value="ECO:0007669"/>
    <property type="project" value="TreeGrafter"/>
</dbReference>
<sequence>NAGLLDAFVVDEIFYQVPTILNVHQKAKETIKTSAASRPAFAKFLDAMARDHKGKLSLDNLLIKPVQKFPSYKLLIQRLIKHTEAQKEIHELLELINCTERESLELEQQQQTLRELEQMIEGLSNLATTDRMFLRHETISMPSAQGAVKDRALFLTYQTSIASQMEGNKYKLLMRMSLADLDIIKGETRGGVAHSTLTTGRNRQGDATLTKQAALGKAEQSGPENLTIIFPKTDKRNSWEELINETKQKLCVYGQERPAPEFLSPVPIRKTRAGLQFTCAAPTLPPKGQSPDVWPQVTSCNGVCNARILCVACVPPAPALTRQHTVDIPSSSSDEEDDGSSTSENQDAQSERSHDSATIRLHSSLTASLNSRSTLTPNHNKSLSSPHTGQNIQVHPVMKSSSNPAVDKQAMGISSGTLSSPASRQSSEDSGTTANQPTMWLGTEDGCIHVYNCLDNIRIKKNKVKLQHNSGVHSIVYMEGKVFVALGNVGTGSAPVGSMLLSGGKLWCATHASIKIINPHTLQPISHMAVAGGAIWLSLHNAAQLRCYHATTREQLAEINITAQVTKMLHGE</sequence>
<evidence type="ECO:0000313" key="5">
    <source>
        <dbReference type="EMBL" id="KOB71183.1"/>
    </source>
</evidence>
<comment type="caution">
    <text evidence="5">The sequence shown here is derived from an EMBL/GenBank/DDBJ whole genome shotgun (WGS) entry which is preliminary data.</text>
</comment>
<dbReference type="Gene3D" id="2.30.29.30">
    <property type="entry name" value="Pleckstrin-homology domain (PH domain)/Phosphotyrosine-binding domain (PTB)"/>
    <property type="match status" value="1"/>
</dbReference>
<dbReference type="Gene3D" id="2.130.10.10">
    <property type="entry name" value="YVTN repeat-like/Quinoprotein amine dehydrogenase"/>
    <property type="match status" value="1"/>
</dbReference>
<evidence type="ECO:0000256" key="1">
    <source>
        <dbReference type="ARBA" id="ARBA00022658"/>
    </source>
</evidence>
<reference evidence="5 6" key="1">
    <citation type="journal article" date="2015" name="Genome Biol. Evol.">
        <title>The genome of winter moth (Operophtera brumata) provides a genomic perspective on sexual dimorphism and phenology.</title>
        <authorList>
            <person name="Derks M.F."/>
            <person name="Smit S."/>
            <person name="Salis L."/>
            <person name="Schijlen E."/>
            <person name="Bossers A."/>
            <person name="Mateman C."/>
            <person name="Pijl A.S."/>
            <person name="de Ridder D."/>
            <person name="Groenen M.A."/>
            <person name="Visser M.E."/>
            <person name="Megens H.J."/>
        </authorList>
    </citation>
    <scope>NUCLEOTIDE SEQUENCE [LARGE SCALE GENOMIC DNA]</scope>
    <source>
        <strain evidence="5">WM2013NL</strain>
        <tissue evidence="5">Head and thorax</tissue>
    </source>
</reference>
<dbReference type="InterPro" id="IPR000219">
    <property type="entry name" value="DH_dom"/>
</dbReference>
<evidence type="ECO:0000256" key="3">
    <source>
        <dbReference type="SAM" id="MobiDB-lite"/>
    </source>
</evidence>
<dbReference type="Pfam" id="PF00621">
    <property type="entry name" value="RhoGEF"/>
    <property type="match status" value="1"/>
</dbReference>
<evidence type="ECO:0000313" key="6">
    <source>
        <dbReference type="Proteomes" id="UP000037510"/>
    </source>
</evidence>